<dbReference type="PANTHER" id="PTHR10655">
    <property type="entry name" value="LYSOPHOSPHOLIPASE-RELATED"/>
    <property type="match status" value="1"/>
</dbReference>
<sequence length="897" mass="100352">MELPEEHSQPLSKKAQKRAAKAARLQEQKSERRAREKEAKKRKRRERAQAGDADPRKRRKMGGQDQIPFAAQVVIDLGFDHMMTDKEVTSLTSQLAYTYSANRRSLTPFTSLIFTSLNGRTKSRLDAINDAGYRRWTNTKWWEEGYDQIWVCNPDSLGGDGSEARRASVVYLTADSEEELMELKEGEIYVIGGICDHNRYKNLCLEKAQTSSIRHARLPIGRYIASLTTRKVLTVNQVFEILLKWVETRDWEQAFWSVIPKRKFQGKVASSEAIPDGELLEEEECQDDQDDIDRAQEVVPSEGSEEDLPLPLASMLCSRGVHSFISLVVRTLSTYPSRYSHQMSSAVIQPTAAHTATVIFAHGLGDEGESWRGVISGEYENYRKPGELTIPASLPHVKWVFPDAPQQKVTANFGARMPSWFDLFDIPLQPGQNLDKVFEDDESMRNSVQIIDDLIEAEVKAGIPESRIVVGGFSQGGALSLATGLGGNGWRTKSTGDERKLAGITVLSGWMPLKDKFQSRIAPYAKSVPVFWGHGTADAVVYYKLAQMSVEFLQQQLGISVHDQVGAPGINFLSYEWMAHASCKQEMNDLAAFLESVIPKVWLNGSHRSMHAHSHPTWPPSLCLDSRVPSSKTFPLEMASLPLTFVTISPKAKHTATVIFAHGLGDNGLDFSNNKEIRTLASQLPHIKWIFPSAPERTITAWKGDPRRQSLSRGWLDYLREPLVYSKEYEEIPEYVDGIMQSVKQLDAFIQSEIDSGIPEGRIVLGGFSQGGAISLITGLGRSQWRSVTDMKDGWKLGGVVCLGGWLPIREKLHLSTHSSATPVFWGHGVQDEAVTWQLSWESAKFLGDKLGVRYGQYTKMGEPGVSFMSYGVAHWMAESEMEDLRLFLKKALPLEG</sequence>
<dbReference type="GO" id="GO:0032259">
    <property type="term" value="P:methylation"/>
    <property type="evidence" value="ECO:0007669"/>
    <property type="project" value="UniProtKB-KW"/>
</dbReference>
<evidence type="ECO:0000256" key="7">
    <source>
        <dbReference type="ARBA" id="ARBA00022490"/>
    </source>
</evidence>
<evidence type="ECO:0000256" key="16">
    <source>
        <dbReference type="ARBA" id="ARBA00031195"/>
    </source>
</evidence>
<feature type="domain" description="SAM-dependent MTase TRM10-type" evidence="19">
    <location>
        <begin position="57"/>
        <end position="266"/>
    </location>
</feature>
<dbReference type="EMBL" id="LVVM01006478">
    <property type="protein sequence ID" value="OJA08004.1"/>
    <property type="molecule type" value="Genomic_DNA"/>
</dbReference>
<dbReference type="InterPro" id="IPR028564">
    <property type="entry name" value="MT_TRM10-typ"/>
</dbReference>
<evidence type="ECO:0000256" key="9">
    <source>
        <dbReference type="ARBA" id="ARBA00022679"/>
    </source>
</evidence>
<evidence type="ECO:0000256" key="18">
    <source>
        <dbReference type="SAM" id="MobiDB-lite"/>
    </source>
</evidence>
<evidence type="ECO:0000256" key="10">
    <source>
        <dbReference type="ARBA" id="ARBA00022691"/>
    </source>
</evidence>
<dbReference type="STRING" id="180088.A0A1J8Q8G4"/>
<keyword evidence="13" id="KW-0443">Lipid metabolism</keyword>
<dbReference type="InterPro" id="IPR038459">
    <property type="entry name" value="MT_TRM10-typ_sf"/>
</dbReference>
<comment type="function">
    <text evidence="15">Hydrolyzes fatty acids from S-acylated cysteine residues in proteins with a strong preference for palmitoylated G-alpha proteins over other acyl substrates. Mediates the deacylation of G-alpha proteins such as GPA1 in vivo, but has weak or no activity toward palmitoylated Ras proteins. Has weak lysophospholipase activity in vitro; however such activity may not exist in vivo.</text>
</comment>
<keyword evidence="14" id="KW-0539">Nucleus</keyword>
<evidence type="ECO:0000256" key="15">
    <source>
        <dbReference type="ARBA" id="ARBA00029392"/>
    </source>
</evidence>
<dbReference type="SUPFAM" id="SSF53474">
    <property type="entry name" value="alpha/beta-Hydrolases"/>
    <property type="match status" value="2"/>
</dbReference>
<dbReference type="Gene3D" id="3.40.50.1820">
    <property type="entry name" value="alpha/beta hydrolase"/>
    <property type="match status" value="2"/>
</dbReference>
<organism evidence="20 21">
    <name type="scientific">Rhizopogon vesiculosus</name>
    <dbReference type="NCBI Taxonomy" id="180088"/>
    <lineage>
        <taxon>Eukaryota</taxon>
        <taxon>Fungi</taxon>
        <taxon>Dikarya</taxon>
        <taxon>Basidiomycota</taxon>
        <taxon>Agaricomycotina</taxon>
        <taxon>Agaricomycetes</taxon>
        <taxon>Agaricomycetidae</taxon>
        <taxon>Boletales</taxon>
        <taxon>Suillineae</taxon>
        <taxon>Rhizopogonaceae</taxon>
        <taxon>Rhizopogon</taxon>
    </lineage>
</organism>
<reference evidence="20 21" key="1">
    <citation type="submission" date="2016-03" db="EMBL/GenBank/DDBJ databases">
        <title>Comparative genomics of the ectomycorrhizal sister species Rhizopogon vinicolor and Rhizopogon vesiculosus (Basidiomycota: Boletales) reveals a divergence of the mating type B locus.</title>
        <authorList>
            <person name="Mujic A.B."/>
            <person name="Kuo A."/>
            <person name="Tritt A."/>
            <person name="Lipzen A."/>
            <person name="Chen C."/>
            <person name="Johnson J."/>
            <person name="Sharma A."/>
            <person name="Barry K."/>
            <person name="Grigoriev I.V."/>
            <person name="Spatafora J.W."/>
        </authorList>
    </citation>
    <scope>NUCLEOTIDE SEQUENCE [LARGE SCALE GENOMIC DNA]</scope>
    <source>
        <strain evidence="20 21">AM-OR11-056</strain>
    </source>
</reference>
<evidence type="ECO:0000256" key="4">
    <source>
        <dbReference type="ARBA" id="ARBA00012423"/>
    </source>
</evidence>
<keyword evidence="21" id="KW-1185">Reference proteome</keyword>
<evidence type="ECO:0000256" key="11">
    <source>
        <dbReference type="ARBA" id="ARBA00022801"/>
    </source>
</evidence>
<evidence type="ECO:0000256" key="6">
    <source>
        <dbReference type="ARBA" id="ARBA00022487"/>
    </source>
</evidence>
<dbReference type="Gene3D" id="3.40.1280.30">
    <property type="match status" value="1"/>
</dbReference>
<evidence type="ECO:0000259" key="19">
    <source>
        <dbReference type="PROSITE" id="PS51675"/>
    </source>
</evidence>
<keyword evidence="10" id="KW-0949">S-adenosyl-L-methionine</keyword>
<comment type="similarity">
    <text evidence="3">Belongs to the AB hydrolase superfamily. AB hydrolase 2 family.</text>
</comment>
<dbReference type="InterPro" id="IPR050565">
    <property type="entry name" value="LYPA1-2/EST-like"/>
</dbReference>
<proteinExistence type="inferred from homology"/>
<evidence type="ECO:0000256" key="17">
    <source>
        <dbReference type="ARBA" id="ARBA00047337"/>
    </source>
</evidence>
<feature type="compositionally biased region" description="Basic and acidic residues" evidence="18">
    <location>
        <begin position="24"/>
        <end position="39"/>
    </location>
</feature>
<evidence type="ECO:0000256" key="8">
    <source>
        <dbReference type="ARBA" id="ARBA00022603"/>
    </source>
</evidence>
<accession>A0A1J8Q8G4</accession>
<name>A0A1J8Q8G4_9AGAM</name>
<dbReference type="AlphaFoldDB" id="A0A1J8Q8G4"/>
<evidence type="ECO:0000256" key="1">
    <source>
        <dbReference type="ARBA" id="ARBA00004123"/>
    </source>
</evidence>
<dbReference type="GO" id="GO:0008474">
    <property type="term" value="F:palmitoyl-(protein) hydrolase activity"/>
    <property type="evidence" value="ECO:0007669"/>
    <property type="project" value="UniProtKB-EC"/>
</dbReference>
<keyword evidence="7" id="KW-0963">Cytoplasm</keyword>
<dbReference type="PROSITE" id="PS51675">
    <property type="entry name" value="SAM_MT_TRM10"/>
    <property type="match status" value="1"/>
</dbReference>
<keyword evidence="8" id="KW-0489">Methyltransferase</keyword>
<dbReference type="GO" id="GO:0006631">
    <property type="term" value="P:fatty acid metabolic process"/>
    <property type="evidence" value="ECO:0007669"/>
    <property type="project" value="UniProtKB-KW"/>
</dbReference>
<dbReference type="GO" id="GO:0005634">
    <property type="term" value="C:nucleus"/>
    <property type="evidence" value="ECO:0007669"/>
    <property type="project" value="UniProtKB-SubCell"/>
</dbReference>
<evidence type="ECO:0000256" key="14">
    <source>
        <dbReference type="ARBA" id="ARBA00023242"/>
    </source>
</evidence>
<evidence type="ECO:0000313" key="20">
    <source>
        <dbReference type="EMBL" id="OJA08004.1"/>
    </source>
</evidence>
<comment type="subcellular location">
    <subcellularLocation>
        <location evidence="2">Cytoplasm</location>
    </subcellularLocation>
    <subcellularLocation>
        <location evidence="1">Nucleus</location>
    </subcellularLocation>
</comment>
<comment type="catalytic activity">
    <reaction evidence="17">
        <text>S-hexadecanoyl-L-cysteinyl-[protein] + H2O = L-cysteinyl-[protein] + hexadecanoate + H(+)</text>
        <dbReference type="Rhea" id="RHEA:19233"/>
        <dbReference type="Rhea" id="RHEA-COMP:10131"/>
        <dbReference type="Rhea" id="RHEA-COMP:11032"/>
        <dbReference type="ChEBI" id="CHEBI:7896"/>
        <dbReference type="ChEBI" id="CHEBI:15377"/>
        <dbReference type="ChEBI" id="CHEBI:15378"/>
        <dbReference type="ChEBI" id="CHEBI:29950"/>
        <dbReference type="ChEBI" id="CHEBI:74151"/>
        <dbReference type="EC" id="3.1.2.22"/>
    </reaction>
</comment>
<keyword evidence="9" id="KW-0808">Transferase</keyword>
<evidence type="ECO:0000256" key="5">
    <source>
        <dbReference type="ARBA" id="ARBA00014923"/>
    </source>
</evidence>
<dbReference type="GO" id="GO:0052689">
    <property type="term" value="F:carboxylic ester hydrolase activity"/>
    <property type="evidence" value="ECO:0007669"/>
    <property type="project" value="UniProtKB-KW"/>
</dbReference>
<dbReference type="EC" id="3.1.2.22" evidence="4"/>
<gene>
    <name evidence="20" type="ORF">AZE42_01095</name>
</gene>
<dbReference type="GO" id="GO:0005737">
    <property type="term" value="C:cytoplasm"/>
    <property type="evidence" value="ECO:0007669"/>
    <property type="project" value="UniProtKB-SubCell"/>
</dbReference>
<keyword evidence="11" id="KW-0378">Hydrolase</keyword>
<evidence type="ECO:0000313" key="21">
    <source>
        <dbReference type="Proteomes" id="UP000183567"/>
    </source>
</evidence>
<feature type="region of interest" description="Disordered" evidence="18">
    <location>
        <begin position="1"/>
        <end position="65"/>
    </location>
</feature>
<evidence type="ECO:0000256" key="12">
    <source>
        <dbReference type="ARBA" id="ARBA00022832"/>
    </source>
</evidence>
<dbReference type="Proteomes" id="UP000183567">
    <property type="component" value="Unassembled WGS sequence"/>
</dbReference>
<evidence type="ECO:0000256" key="3">
    <source>
        <dbReference type="ARBA" id="ARBA00006499"/>
    </source>
</evidence>
<protein>
    <recommendedName>
        <fullName evidence="5">Acyl-protein thioesterase 1</fullName>
        <ecNumber evidence="4">3.1.2.22</ecNumber>
    </recommendedName>
    <alternativeName>
        <fullName evidence="16">Palmitoyl-protein hydrolase</fullName>
    </alternativeName>
</protein>
<keyword evidence="12" id="KW-0276">Fatty acid metabolism</keyword>
<dbReference type="PANTHER" id="PTHR10655:SF17">
    <property type="entry name" value="LYSOPHOSPHOLIPASE-LIKE PROTEIN 1"/>
    <property type="match status" value="1"/>
</dbReference>
<comment type="caution">
    <text evidence="20">The sequence shown here is derived from an EMBL/GenBank/DDBJ whole genome shotgun (WGS) entry which is preliminary data.</text>
</comment>
<evidence type="ECO:0000256" key="2">
    <source>
        <dbReference type="ARBA" id="ARBA00004496"/>
    </source>
</evidence>
<dbReference type="CDD" id="cd18089">
    <property type="entry name" value="SPOUT_Trm10-like"/>
    <property type="match status" value="1"/>
</dbReference>
<dbReference type="FunFam" id="3.40.50.1820:FF:000276">
    <property type="entry name" value="Acyl-protein thioesterase 1"/>
    <property type="match status" value="1"/>
</dbReference>
<dbReference type="InterPro" id="IPR029058">
    <property type="entry name" value="AB_hydrolase_fold"/>
</dbReference>
<dbReference type="Pfam" id="PF02230">
    <property type="entry name" value="Abhydrolase_2"/>
    <property type="match status" value="2"/>
</dbReference>
<keyword evidence="6" id="KW-0719">Serine esterase</keyword>
<dbReference type="GO" id="GO:0008168">
    <property type="term" value="F:methyltransferase activity"/>
    <property type="evidence" value="ECO:0007669"/>
    <property type="project" value="UniProtKB-KW"/>
</dbReference>
<dbReference type="OrthoDB" id="2418081at2759"/>
<dbReference type="InterPro" id="IPR003140">
    <property type="entry name" value="PLipase/COase/thioEstase"/>
</dbReference>
<evidence type="ECO:0000256" key="13">
    <source>
        <dbReference type="ARBA" id="ARBA00023098"/>
    </source>
</evidence>